<feature type="transmembrane region" description="Helical" evidence="16">
    <location>
        <begin position="980"/>
        <end position="998"/>
    </location>
</feature>
<evidence type="ECO:0000256" key="15">
    <source>
        <dbReference type="ARBA" id="ARBA00080126"/>
    </source>
</evidence>
<dbReference type="GO" id="GO:0005524">
    <property type="term" value="F:ATP binding"/>
    <property type="evidence" value="ECO:0007669"/>
    <property type="project" value="UniProtKB-UniRule"/>
</dbReference>
<evidence type="ECO:0000256" key="4">
    <source>
        <dbReference type="ARBA" id="ARBA00022448"/>
    </source>
</evidence>
<dbReference type="Gene3D" id="3.40.50.1000">
    <property type="entry name" value="HAD superfamily/HAD-like"/>
    <property type="match status" value="1"/>
</dbReference>
<keyword evidence="4" id="KW-0813">Transport</keyword>
<dbReference type="InterPro" id="IPR036163">
    <property type="entry name" value="HMA_dom_sf"/>
</dbReference>
<dbReference type="InterPro" id="IPR018303">
    <property type="entry name" value="ATPase_P-typ_P_site"/>
</dbReference>
<dbReference type="InterPro" id="IPR008250">
    <property type="entry name" value="ATPase_P-typ_transduc_dom_A_sf"/>
</dbReference>
<dbReference type="PRINTS" id="PR00119">
    <property type="entry name" value="CATATPASE"/>
</dbReference>
<dbReference type="EC" id="7.2.2.8" evidence="3"/>
<keyword evidence="8" id="KW-0187">Copper transport</keyword>
<dbReference type="GO" id="GO:0055070">
    <property type="term" value="P:copper ion homeostasis"/>
    <property type="evidence" value="ECO:0007669"/>
    <property type="project" value="TreeGrafter"/>
</dbReference>
<evidence type="ECO:0000313" key="18">
    <source>
        <dbReference type="EMBL" id="CAG8558087.1"/>
    </source>
</evidence>
<evidence type="ECO:0000256" key="10">
    <source>
        <dbReference type="ARBA" id="ARBA00022967"/>
    </source>
</evidence>
<dbReference type="GO" id="GO:0016887">
    <property type="term" value="F:ATP hydrolysis activity"/>
    <property type="evidence" value="ECO:0007669"/>
    <property type="project" value="InterPro"/>
</dbReference>
<evidence type="ECO:0000256" key="6">
    <source>
        <dbReference type="ARBA" id="ARBA00022723"/>
    </source>
</evidence>
<dbReference type="SUPFAM" id="SSF56784">
    <property type="entry name" value="HAD-like"/>
    <property type="match status" value="1"/>
</dbReference>
<keyword evidence="11 16" id="KW-1133">Transmembrane helix</keyword>
<keyword evidence="12" id="KW-0186">Copper</keyword>
<protein>
    <recommendedName>
        <fullName evidence="3">P-type Cu(+) transporter</fullName>
        <ecNumber evidence="3">7.2.2.8</ecNumber>
    </recommendedName>
    <alternativeName>
        <fullName evidence="15">Cu(2+)-ATPase</fullName>
    </alternativeName>
</protein>
<evidence type="ECO:0000256" key="2">
    <source>
        <dbReference type="ARBA" id="ARBA00006024"/>
    </source>
</evidence>
<feature type="transmembrane region" description="Helical" evidence="16">
    <location>
        <begin position="949"/>
        <end position="968"/>
    </location>
</feature>
<dbReference type="FunFam" id="2.70.150.10:FF:000002">
    <property type="entry name" value="Copper-transporting ATPase 1, putative"/>
    <property type="match status" value="1"/>
</dbReference>
<feature type="transmembrane region" description="Helical" evidence="16">
    <location>
        <begin position="530"/>
        <end position="550"/>
    </location>
</feature>
<dbReference type="PRINTS" id="PR00943">
    <property type="entry name" value="CUATPASE"/>
</dbReference>
<dbReference type="GO" id="GO:0016020">
    <property type="term" value="C:membrane"/>
    <property type="evidence" value="ECO:0007669"/>
    <property type="project" value="UniProtKB-SubCell"/>
</dbReference>
<dbReference type="Pfam" id="PF00403">
    <property type="entry name" value="HMA"/>
    <property type="match status" value="2"/>
</dbReference>
<dbReference type="SUPFAM" id="SSF81665">
    <property type="entry name" value="Calcium ATPase, transmembrane domain M"/>
    <property type="match status" value="1"/>
</dbReference>
<dbReference type="Pfam" id="PF00702">
    <property type="entry name" value="Hydrolase"/>
    <property type="match status" value="1"/>
</dbReference>
<evidence type="ECO:0000256" key="16">
    <source>
        <dbReference type="RuleBase" id="RU362081"/>
    </source>
</evidence>
<dbReference type="Gene3D" id="2.70.150.10">
    <property type="entry name" value="Calcium-transporting ATPase, cytoplasmic transduction domain A"/>
    <property type="match status" value="1"/>
</dbReference>
<dbReference type="PANTHER" id="PTHR43520:SF32">
    <property type="entry name" value="COPPER RESISTANCE P-TYPE ATPASE (EUROFUNG)"/>
    <property type="match status" value="1"/>
</dbReference>
<sequence>MAHHNQSDIPSIIIDSSYHNTLYKASLTTLGITCASCVSTIERTVKSLPSVIAESVVVNLLTGDTRFNFTDPSLTPTAVIDAINNVGYEVDSVIIQPQNLEYKSATNATRTTTQISDVGNTELPPTTTRLSIIGMSCASCVNSVQDTLRKLPGVLSVNVNLLLNEASVEHLSRVTGPRDLIDAVKNVGYDAKLMLTQSNRNLVRERVIKQQRLLQRRFLFSLAAAIPTFLIAMVIMLWLPHDNPVRMRLHAQITPGLDIATLVLFTLATPVQFYLGAPFYIKAYKSLRYTHVANMETLVAIGTSVAYFGSIANVMLAIADESDSDGMQFFETSVFLITFIWLGKWMEAMAKEKTLDSITKLMELQPDKAILVKENKINSDEEIEEEVDLALIQVGDILKVNAGAKFPCDGAIIRGLTTIDESMLTGEPIPVAKSKGDQVMSATVNLTSPTWIRVTHVGSDTTLFRIISLVHEAQASKKAPIEVLADKISQYFVPAVILISLIDFAIWIILGAANAVPKGWIPENQSYPVFALFFAISVLVIACPCAMGLASPTAIMVGTGVAARLGILIKGGGEAVQIASRISTIAFDKTGTLTYGTPKVVDYELYDAKNDELTEKDRQQREELLLRILGSVESASDHPLARAVSQYILAKLQPDFQQADAEECQSFMSFNGSTSITLDAATEVPGKGLHATVTISSPPSSTLLPYNVSSARPRFTIYIGNYDWIDSLGFDYPPNLSKQKAQSALTKWRQQGQSVVVAAIAMDTNADDKTTANNSRFIVAQFGIADVVRPDSAKTISVLKGMGIDVWMITGDHPIAAREIARQVGIDNVLAQVTPENKAEKIKWLQRRREDCTLIKNRQESEKSEKHNAYPEEKSTASVKHNRPVVAMVGDGINDAPALAQADLGISIASGTDIAIESSSIILTRSTLASLITMIQLSRAIIKRIRINFIWAFLYNILAIPIAAGVFFPVFKKGLPPELAGLAMVCSSISVVLSSLLLKRFKE</sequence>
<keyword evidence="7 16" id="KW-0547">Nucleotide-binding</keyword>
<evidence type="ECO:0000256" key="8">
    <source>
        <dbReference type="ARBA" id="ARBA00022796"/>
    </source>
</evidence>
<keyword evidence="6 16" id="KW-0479">Metal-binding</keyword>
<dbReference type="Gene3D" id="3.30.70.100">
    <property type="match status" value="2"/>
</dbReference>
<dbReference type="InterPro" id="IPR044492">
    <property type="entry name" value="P_typ_ATPase_HD_dom"/>
</dbReference>
<evidence type="ECO:0000256" key="7">
    <source>
        <dbReference type="ARBA" id="ARBA00022741"/>
    </source>
</evidence>
<dbReference type="SFLD" id="SFLDS00003">
    <property type="entry name" value="Haloacid_Dehalogenase"/>
    <property type="match status" value="1"/>
</dbReference>
<proteinExistence type="inferred from homology"/>
<feature type="domain" description="HMA" evidence="17">
    <location>
        <begin position="23"/>
        <end position="91"/>
    </location>
</feature>
<dbReference type="OrthoDB" id="432719at2759"/>
<evidence type="ECO:0000256" key="12">
    <source>
        <dbReference type="ARBA" id="ARBA00023008"/>
    </source>
</evidence>
<keyword evidence="9 16" id="KW-0067">ATP-binding</keyword>
<dbReference type="InterPro" id="IPR023214">
    <property type="entry name" value="HAD_sf"/>
</dbReference>
<keyword evidence="10" id="KW-1278">Translocase</keyword>
<dbReference type="CDD" id="cd00371">
    <property type="entry name" value="HMA"/>
    <property type="match status" value="2"/>
</dbReference>
<dbReference type="GO" id="GO:0005507">
    <property type="term" value="F:copper ion binding"/>
    <property type="evidence" value="ECO:0007669"/>
    <property type="project" value="TreeGrafter"/>
</dbReference>
<dbReference type="SFLD" id="SFLDF00027">
    <property type="entry name" value="p-type_atpase"/>
    <property type="match status" value="1"/>
</dbReference>
<evidence type="ECO:0000313" key="19">
    <source>
        <dbReference type="Proteomes" id="UP000789739"/>
    </source>
</evidence>
<dbReference type="NCBIfam" id="TIGR01494">
    <property type="entry name" value="ATPase_P-type"/>
    <property type="match status" value="2"/>
</dbReference>
<feature type="transmembrane region" description="Helical" evidence="16">
    <location>
        <begin position="218"/>
        <end position="239"/>
    </location>
</feature>
<name>A0A9N9FV11_9GLOM</name>
<evidence type="ECO:0000256" key="5">
    <source>
        <dbReference type="ARBA" id="ARBA00022692"/>
    </source>
</evidence>
<dbReference type="InterPro" id="IPR059000">
    <property type="entry name" value="ATPase_P-type_domA"/>
</dbReference>
<feature type="domain" description="HMA" evidence="17">
    <location>
        <begin position="126"/>
        <end position="192"/>
    </location>
</feature>
<keyword evidence="19" id="KW-1185">Reference proteome</keyword>
<evidence type="ECO:0000259" key="17">
    <source>
        <dbReference type="PROSITE" id="PS50846"/>
    </source>
</evidence>
<dbReference type="SUPFAM" id="SSF81653">
    <property type="entry name" value="Calcium ATPase, transduction domain A"/>
    <property type="match status" value="1"/>
</dbReference>
<evidence type="ECO:0000256" key="13">
    <source>
        <dbReference type="ARBA" id="ARBA00023065"/>
    </source>
</evidence>
<feature type="transmembrane region" description="Helical" evidence="16">
    <location>
        <begin position="298"/>
        <end position="319"/>
    </location>
</feature>
<gene>
    <name evidence="18" type="ORF">PBRASI_LOCUS5444</name>
</gene>
<dbReference type="EMBL" id="CAJVPI010000636">
    <property type="protein sequence ID" value="CAG8558087.1"/>
    <property type="molecule type" value="Genomic_DNA"/>
</dbReference>
<dbReference type="InterPro" id="IPR023298">
    <property type="entry name" value="ATPase_P-typ_TM_dom_sf"/>
</dbReference>
<dbReference type="InterPro" id="IPR036412">
    <property type="entry name" value="HAD-like_sf"/>
</dbReference>
<keyword evidence="13" id="KW-0406">Ion transport</keyword>
<dbReference type="PROSITE" id="PS00154">
    <property type="entry name" value="ATPASE_E1_E2"/>
    <property type="match status" value="1"/>
</dbReference>
<dbReference type="CDD" id="cd02094">
    <property type="entry name" value="P-type_ATPase_Cu-like"/>
    <property type="match status" value="1"/>
</dbReference>
<comment type="similarity">
    <text evidence="2 16">Belongs to the cation transport ATPase (P-type) (TC 3.A.3) family. Type IB subfamily.</text>
</comment>
<reference evidence="18" key="1">
    <citation type="submission" date="2021-06" db="EMBL/GenBank/DDBJ databases">
        <authorList>
            <person name="Kallberg Y."/>
            <person name="Tangrot J."/>
            <person name="Rosling A."/>
        </authorList>
    </citation>
    <scope>NUCLEOTIDE SEQUENCE</scope>
    <source>
        <strain evidence="18">BR232B</strain>
    </source>
</reference>
<dbReference type="GO" id="GO:0043682">
    <property type="term" value="F:P-type divalent copper transporter activity"/>
    <property type="evidence" value="ECO:0007669"/>
    <property type="project" value="TreeGrafter"/>
</dbReference>
<dbReference type="FunFam" id="3.30.70.100:FF:000001">
    <property type="entry name" value="ATPase copper transporting beta"/>
    <property type="match status" value="1"/>
</dbReference>
<dbReference type="SFLD" id="SFLDG00002">
    <property type="entry name" value="C1.7:_P-type_atpase_like"/>
    <property type="match status" value="1"/>
</dbReference>
<dbReference type="AlphaFoldDB" id="A0A9N9FV11"/>
<dbReference type="PROSITE" id="PS50846">
    <property type="entry name" value="HMA_2"/>
    <property type="match status" value="2"/>
</dbReference>
<dbReference type="InterPro" id="IPR017969">
    <property type="entry name" value="Heavy-metal-associated_CS"/>
</dbReference>
<feature type="transmembrane region" description="Helical" evidence="16">
    <location>
        <begin position="259"/>
        <end position="277"/>
    </location>
</feature>
<dbReference type="GO" id="GO:0140581">
    <property type="term" value="F:P-type monovalent copper transporter activity"/>
    <property type="evidence" value="ECO:0007669"/>
    <property type="project" value="UniProtKB-EC"/>
</dbReference>
<dbReference type="InterPro" id="IPR006121">
    <property type="entry name" value="HMA_dom"/>
</dbReference>
<accession>A0A9N9FV11</accession>
<evidence type="ECO:0000256" key="11">
    <source>
        <dbReference type="ARBA" id="ARBA00022989"/>
    </source>
</evidence>
<dbReference type="SUPFAM" id="SSF55008">
    <property type="entry name" value="HMA, heavy metal-associated domain"/>
    <property type="match status" value="2"/>
</dbReference>
<keyword evidence="5 16" id="KW-0812">Transmembrane</keyword>
<evidence type="ECO:0000256" key="14">
    <source>
        <dbReference type="ARBA" id="ARBA00023136"/>
    </source>
</evidence>
<feature type="transmembrane region" description="Helical" evidence="16">
    <location>
        <begin position="325"/>
        <end position="343"/>
    </location>
</feature>
<dbReference type="Pfam" id="PF00122">
    <property type="entry name" value="E1-E2_ATPase"/>
    <property type="match status" value="1"/>
</dbReference>
<dbReference type="Proteomes" id="UP000789739">
    <property type="component" value="Unassembled WGS sequence"/>
</dbReference>
<dbReference type="GO" id="GO:0012505">
    <property type="term" value="C:endomembrane system"/>
    <property type="evidence" value="ECO:0007669"/>
    <property type="project" value="UniProtKB-SubCell"/>
</dbReference>
<dbReference type="SUPFAM" id="SSF81660">
    <property type="entry name" value="Metal cation-transporting ATPase, ATP-binding domain N"/>
    <property type="match status" value="1"/>
</dbReference>
<dbReference type="InterPro" id="IPR001757">
    <property type="entry name" value="P_typ_ATPase"/>
</dbReference>
<dbReference type="PANTHER" id="PTHR43520">
    <property type="entry name" value="ATP7, ISOFORM B"/>
    <property type="match status" value="1"/>
</dbReference>
<dbReference type="InterPro" id="IPR023299">
    <property type="entry name" value="ATPase_P-typ_cyto_dom_N"/>
</dbReference>
<feature type="transmembrane region" description="Helical" evidence="16">
    <location>
        <begin position="491"/>
        <end position="510"/>
    </location>
</feature>
<evidence type="ECO:0000256" key="1">
    <source>
        <dbReference type="ARBA" id="ARBA00004127"/>
    </source>
</evidence>
<evidence type="ECO:0000256" key="9">
    <source>
        <dbReference type="ARBA" id="ARBA00022840"/>
    </source>
</evidence>
<dbReference type="PROSITE" id="PS01047">
    <property type="entry name" value="HMA_1"/>
    <property type="match status" value="1"/>
</dbReference>
<dbReference type="Gene3D" id="3.40.1110.10">
    <property type="entry name" value="Calcium-transporting ATPase, cytoplasmic domain N"/>
    <property type="match status" value="1"/>
</dbReference>
<dbReference type="InterPro" id="IPR027256">
    <property type="entry name" value="P-typ_ATPase_IB"/>
</dbReference>
<organism evidence="18 19">
    <name type="scientific">Paraglomus brasilianum</name>
    <dbReference type="NCBI Taxonomy" id="144538"/>
    <lineage>
        <taxon>Eukaryota</taxon>
        <taxon>Fungi</taxon>
        <taxon>Fungi incertae sedis</taxon>
        <taxon>Mucoromycota</taxon>
        <taxon>Glomeromycotina</taxon>
        <taxon>Glomeromycetes</taxon>
        <taxon>Paraglomerales</taxon>
        <taxon>Paraglomeraceae</taxon>
        <taxon>Paraglomus</taxon>
    </lineage>
</organism>
<dbReference type="FunFam" id="3.40.50.1000:FF:000144">
    <property type="entry name" value="copper-transporting ATPase 1 isoform X2"/>
    <property type="match status" value="1"/>
</dbReference>
<dbReference type="NCBIfam" id="TIGR01525">
    <property type="entry name" value="ATPase-IB_hvy"/>
    <property type="match status" value="1"/>
</dbReference>
<evidence type="ECO:0000256" key="3">
    <source>
        <dbReference type="ARBA" id="ARBA00012517"/>
    </source>
</evidence>
<keyword evidence="14 16" id="KW-0472">Membrane</keyword>
<comment type="caution">
    <text evidence="18">The sequence shown here is derived from an EMBL/GenBank/DDBJ whole genome shotgun (WGS) entry which is preliminary data.</text>
</comment>
<comment type="subcellular location">
    <subcellularLocation>
        <location evidence="1">Endomembrane system</location>
        <topology evidence="1">Multi-pass membrane protein</topology>
    </subcellularLocation>
    <subcellularLocation>
        <location evidence="16">Membrane</location>
    </subcellularLocation>
</comment>